<gene>
    <name evidence="5" type="ORF">GCM10009092_27630</name>
</gene>
<comment type="caution">
    <text evidence="5">The sequence shown here is derived from an EMBL/GenBank/DDBJ whole genome shotgun (WGS) entry which is preliminary data.</text>
</comment>
<dbReference type="InterPro" id="IPR001867">
    <property type="entry name" value="OmpR/PhoB-type_DNA-bd"/>
</dbReference>
<name>A0ABN0XE17_9ALTE</name>
<dbReference type="InterPro" id="IPR011659">
    <property type="entry name" value="WD40"/>
</dbReference>
<sequence>MELTATEIQLGPLTLYRHSRELCRDKRKLILEPRIYALLEQLLSSPDHLVSRDHLIATVWQGRVVSESAINRAISQLRKALAELDPENDYIETLPKLGYRLKVMPRLTRPTPQLTNHKWQIMSGALALLAALLWFIIPADAPPRPPSPLLIADKSVHPLTGDDGLEFDVSLSGDGQSVLFHKADNKGRVQLWLQHNQQSSQLSQNPAEHLSAKLSPDGKQAVFVQRHEQDCRVMLADLAPFSSRPLFDCTPDNGIRFAWMPDNKGFYYRYRQDKTQPYAMYLYRLDTGMSRQLTLPANAGNGLGDIAMAVGNEGDSLLVATYQSPQQSILTWYNSQDMQVVSRHELAMGVKDMQWHAASGSVIFSHGAYLYQWTGEQVAPLFYAGQTVQSFALAGQQLIYSDLLQRTGIWQKSLPDGALAAQINSSKLDLLPRVSYDGQQLAFISTRQGKHQIWLQSGHSPARLLADLPAGFTRLSWQLDDSALLYSHQGAVYQVEIHSGQVTQLLPEQTQAYVVNPAADNALLYSSTKSGDWQLWRWHPATGHQQLTEQGGYSGWLFNGKLYFSKFHQPGLWQKRLGAEQETQVIEDFSIINWLNWQVLDGKIAFYRQDQGVFLFDPQTQISTLLMAQQADFIHQYSLTTDRLFFVRADTAQGDLYGVRLSTP</sequence>
<evidence type="ECO:0000256" key="2">
    <source>
        <dbReference type="ARBA" id="ARBA00023125"/>
    </source>
</evidence>
<dbReference type="Pfam" id="PF00486">
    <property type="entry name" value="Trans_reg_C"/>
    <property type="match status" value="1"/>
</dbReference>
<evidence type="ECO:0000313" key="5">
    <source>
        <dbReference type="EMBL" id="GAA0361736.1"/>
    </source>
</evidence>
<dbReference type="EMBL" id="BAAAEI010000015">
    <property type="protein sequence ID" value="GAA0361736.1"/>
    <property type="molecule type" value="Genomic_DNA"/>
</dbReference>
<evidence type="ECO:0000256" key="3">
    <source>
        <dbReference type="PROSITE-ProRule" id="PRU01091"/>
    </source>
</evidence>
<dbReference type="PROSITE" id="PS51755">
    <property type="entry name" value="OMPR_PHOB"/>
    <property type="match status" value="1"/>
</dbReference>
<dbReference type="Gene3D" id="2.120.10.30">
    <property type="entry name" value="TolB, C-terminal domain"/>
    <property type="match status" value="2"/>
</dbReference>
<dbReference type="SUPFAM" id="SSF69304">
    <property type="entry name" value="Tricorn protease N-terminal domain"/>
    <property type="match status" value="1"/>
</dbReference>
<dbReference type="SUPFAM" id="SSF82171">
    <property type="entry name" value="DPP6 N-terminal domain-like"/>
    <property type="match status" value="1"/>
</dbReference>
<feature type="DNA-binding region" description="OmpR/PhoB-type" evidence="3">
    <location>
        <begin position="5"/>
        <end position="103"/>
    </location>
</feature>
<dbReference type="InterPro" id="IPR016032">
    <property type="entry name" value="Sig_transdc_resp-reg_C-effctor"/>
</dbReference>
<dbReference type="InterPro" id="IPR036388">
    <property type="entry name" value="WH-like_DNA-bd_sf"/>
</dbReference>
<organism evidence="5 6">
    <name type="scientific">Bowmanella denitrificans</name>
    <dbReference type="NCBI Taxonomy" id="366582"/>
    <lineage>
        <taxon>Bacteria</taxon>
        <taxon>Pseudomonadati</taxon>
        <taxon>Pseudomonadota</taxon>
        <taxon>Gammaproteobacteria</taxon>
        <taxon>Alteromonadales</taxon>
        <taxon>Alteromonadaceae</taxon>
        <taxon>Bowmanella</taxon>
    </lineage>
</organism>
<keyword evidence="2 3" id="KW-0238">DNA-binding</keyword>
<proteinExistence type="inferred from homology"/>
<dbReference type="Pfam" id="PF07676">
    <property type="entry name" value="PD40"/>
    <property type="match status" value="1"/>
</dbReference>
<evidence type="ECO:0000313" key="6">
    <source>
        <dbReference type="Proteomes" id="UP001501757"/>
    </source>
</evidence>
<evidence type="ECO:0000256" key="1">
    <source>
        <dbReference type="ARBA" id="ARBA00009820"/>
    </source>
</evidence>
<evidence type="ECO:0000259" key="4">
    <source>
        <dbReference type="PROSITE" id="PS51755"/>
    </source>
</evidence>
<keyword evidence="6" id="KW-1185">Reference proteome</keyword>
<reference evidence="5 6" key="1">
    <citation type="journal article" date="2019" name="Int. J. Syst. Evol. Microbiol.">
        <title>The Global Catalogue of Microorganisms (GCM) 10K type strain sequencing project: providing services to taxonomists for standard genome sequencing and annotation.</title>
        <authorList>
            <consortium name="The Broad Institute Genomics Platform"/>
            <consortium name="The Broad Institute Genome Sequencing Center for Infectious Disease"/>
            <person name="Wu L."/>
            <person name="Ma J."/>
        </authorList>
    </citation>
    <scope>NUCLEOTIDE SEQUENCE [LARGE SCALE GENOMIC DNA]</scope>
    <source>
        <strain evidence="5 6">JCM 13378</strain>
    </source>
</reference>
<dbReference type="SMART" id="SM00862">
    <property type="entry name" value="Trans_reg_C"/>
    <property type="match status" value="1"/>
</dbReference>
<dbReference type="RefSeq" id="WP_343845687.1">
    <property type="nucleotide sequence ID" value="NZ_BAAAEI010000015.1"/>
</dbReference>
<comment type="similarity">
    <text evidence="1">Belongs to the TolB family.</text>
</comment>
<dbReference type="PANTHER" id="PTHR36842:SF1">
    <property type="entry name" value="PROTEIN TOLB"/>
    <property type="match status" value="1"/>
</dbReference>
<dbReference type="CDD" id="cd00383">
    <property type="entry name" value="trans_reg_C"/>
    <property type="match status" value="1"/>
</dbReference>
<dbReference type="Proteomes" id="UP001501757">
    <property type="component" value="Unassembled WGS sequence"/>
</dbReference>
<protein>
    <recommendedName>
        <fullName evidence="4">OmpR/PhoB-type domain-containing protein</fullName>
    </recommendedName>
</protein>
<feature type="domain" description="OmpR/PhoB-type" evidence="4">
    <location>
        <begin position="5"/>
        <end position="103"/>
    </location>
</feature>
<dbReference type="InterPro" id="IPR011042">
    <property type="entry name" value="6-blade_b-propeller_TolB-like"/>
</dbReference>
<dbReference type="PANTHER" id="PTHR36842">
    <property type="entry name" value="PROTEIN TOLB HOMOLOG"/>
    <property type="match status" value="1"/>
</dbReference>
<dbReference type="SUPFAM" id="SSF46894">
    <property type="entry name" value="C-terminal effector domain of the bipartite response regulators"/>
    <property type="match status" value="1"/>
</dbReference>
<accession>A0ABN0XE17</accession>
<dbReference type="Gene3D" id="1.10.10.10">
    <property type="entry name" value="Winged helix-like DNA-binding domain superfamily/Winged helix DNA-binding domain"/>
    <property type="match status" value="1"/>
</dbReference>